<dbReference type="PANTHER" id="PTHR43707">
    <property type="entry name" value="HISTIDYL-TRNA SYNTHETASE"/>
    <property type="match status" value="1"/>
</dbReference>
<feature type="binding site" evidence="9">
    <location>
        <position position="128"/>
    </location>
    <ligand>
        <name>L-histidine</name>
        <dbReference type="ChEBI" id="CHEBI:57595"/>
    </ligand>
</feature>
<evidence type="ECO:0000256" key="7">
    <source>
        <dbReference type="ARBA" id="ARBA00047639"/>
    </source>
</evidence>
<dbReference type="PROSITE" id="PS50862">
    <property type="entry name" value="AA_TRNA_LIGASE_II"/>
    <property type="match status" value="1"/>
</dbReference>
<evidence type="ECO:0000256" key="3">
    <source>
        <dbReference type="ARBA" id="ARBA00022741"/>
    </source>
</evidence>
<dbReference type="Gene3D" id="3.40.50.800">
    <property type="entry name" value="Anticodon-binding domain"/>
    <property type="match status" value="1"/>
</dbReference>
<dbReference type="InterPro" id="IPR033656">
    <property type="entry name" value="HisRS_anticodon"/>
</dbReference>
<protein>
    <recommendedName>
        <fullName evidence="8">Histidine--tRNA ligase</fullName>
        <ecNumber evidence="8">6.1.1.21</ecNumber>
    </recommendedName>
    <alternativeName>
        <fullName evidence="8">Histidyl-tRNA synthetase</fullName>
        <shortName evidence="8">HisRS</shortName>
    </alternativeName>
</protein>
<dbReference type="InterPro" id="IPR004154">
    <property type="entry name" value="Anticodon-bd"/>
</dbReference>
<dbReference type="Gene3D" id="3.30.930.10">
    <property type="entry name" value="Bira Bifunctional Protein, Domain 2"/>
    <property type="match status" value="1"/>
</dbReference>
<name>A0A523QLJ0_UNCAE</name>
<dbReference type="SUPFAM" id="SSF52954">
    <property type="entry name" value="Class II aaRS ABD-related"/>
    <property type="match status" value="1"/>
</dbReference>
<keyword evidence="4 8" id="KW-0067">ATP-binding</keyword>
<dbReference type="GO" id="GO:0004821">
    <property type="term" value="F:histidine-tRNA ligase activity"/>
    <property type="evidence" value="ECO:0007669"/>
    <property type="project" value="UniProtKB-UniRule"/>
</dbReference>
<dbReference type="AlphaFoldDB" id="A0A523QLJ0"/>
<dbReference type="CDD" id="cd00859">
    <property type="entry name" value="HisRS_anticodon"/>
    <property type="match status" value="1"/>
</dbReference>
<dbReference type="Pfam" id="PF13393">
    <property type="entry name" value="tRNA-synt_His"/>
    <property type="match status" value="1"/>
</dbReference>
<organism evidence="11 12">
    <name type="scientific">Aerophobetes bacterium</name>
    <dbReference type="NCBI Taxonomy" id="2030807"/>
    <lineage>
        <taxon>Bacteria</taxon>
        <taxon>Candidatus Aerophobota</taxon>
    </lineage>
</organism>
<dbReference type="InterPro" id="IPR006195">
    <property type="entry name" value="aa-tRNA-synth_II"/>
</dbReference>
<dbReference type="HAMAP" id="MF_00127">
    <property type="entry name" value="His_tRNA_synth"/>
    <property type="match status" value="1"/>
</dbReference>
<evidence type="ECO:0000313" key="11">
    <source>
        <dbReference type="EMBL" id="TES86623.1"/>
    </source>
</evidence>
<gene>
    <name evidence="8" type="primary">hisS</name>
    <name evidence="11" type="ORF">E3J95_01480</name>
</gene>
<feature type="binding site" evidence="9">
    <location>
        <position position="124"/>
    </location>
    <ligand>
        <name>L-histidine</name>
        <dbReference type="ChEBI" id="CHEBI:57595"/>
    </ligand>
</feature>
<dbReference type="InterPro" id="IPR015807">
    <property type="entry name" value="His-tRNA-ligase"/>
</dbReference>
<dbReference type="SUPFAM" id="SSF55681">
    <property type="entry name" value="Class II aaRS and biotin synthetases"/>
    <property type="match status" value="1"/>
</dbReference>
<reference evidence="11 12" key="1">
    <citation type="submission" date="2019-03" db="EMBL/GenBank/DDBJ databases">
        <title>Metabolic potential of uncultured bacteria and archaea associated with petroleum seepage in deep-sea sediments.</title>
        <authorList>
            <person name="Dong X."/>
            <person name="Hubert C."/>
        </authorList>
    </citation>
    <scope>NUCLEOTIDE SEQUENCE [LARGE SCALE GENOMIC DNA]</scope>
    <source>
        <strain evidence="11">E44_bin92</strain>
    </source>
</reference>
<keyword evidence="2 8" id="KW-0436">Ligase</keyword>
<comment type="subunit">
    <text evidence="8">Homodimer.</text>
</comment>
<dbReference type="InterPro" id="IPR041715">
    <property type="entry name" value="HisRS-like_core"/>
</dbReference>
<evidence type="ECO:0000256" key="8">
    <source>
        <dbReference type="HAMAP-Rule" id="MF_00127"/>
    </source>
</evidence>
<comment type="caution">
    <text evidence="11">The sequence shown here is derived from an EMBL/GenBank/DDBJ whole genome shotgun (WGS) entry which is preliminary data.</text>
</comment>
<dbReference type="PIRSF" id="PIRSF001549">
    <property type="entry name" value="His-tRNA_synth"/>
    <property type="match status" value="1"/>
</dbReference>
<keyword evidence="8" id="KW-0963">Cytoplasm</keyword>
<dbReference type="InterPro" id="IPR045864">
    <property type="entry name" value="aa-tRNA-synth_II/BPL/LPL"/>
</dbReference>
<evidence type="ECO:0000256" key="6">
    <source>
        <dbReference type="ARBA" id="ARBA00023146"/>
    </source>
</evidence>
<dbReference type="EMBL" id="SOKU01000068">
    <property type="protein sequence ID" value="TES86623.1"/>
    <property type="molecule type" value="Genomic_DNA"/>
</dbReference>
<dbReference type="CDD" id="cd00773">
    <property type="entry name" value="HisRS-like_core"/>
    <property type="match status" value="1"/>
</dbReference>
<comment type="catalytic activity">
    <reaction evidence="7 8">
        <text>tRNA(His) + L-histidine + ATP = L-histidyl-tRNA(His) + AMP + diphosphate + H(+)</text>
        <dbReference type="Rhea" id="RHEA:17313"/>
        <dbReference type="Rhea" id="RHEA-COMP:9665"/>
        <dbReference type="Rhea" id="RHEA-COMP:9689"/>
        <dbReference type="ChEBI" id="CHEBI:15378"/>
        <dbReference type="ChEBI" id="CHEBI:30616"/>
        <dbReference type="ChEBI" id="CHEBI:33019"/>
        <dbReference type="ChEBI" id="CHEBI:57595"/>
        <dbReference type="ChEBI" id="CHEBI:78442"/>
        <dbReference type="ChEBI" id="CHEBI:78527"/>
        <dbReference type="ChEBI" id="CHEBI:456215"/>
        <dbReference type="EC" id="6.1.1.21"/>
    </reaction>
</comment>
<evidence type="ECO:0000256" key="9">
    <source>
        <dbReference type="PIRSR" id="PIRSR001549-1"/>
    </source>
</evidence>
<evidence type="ECO:0000313" key="12">
    <source>
        <dbReference type="Proteomes" id="UP000320781"/>
    </source>
</evidence>
<feature type="binding site" evidence="9">
    <location>
        <begin position="259"/>
        <end position="260"/>
    </location>
    <ligand>
        <name>L-histidine</name>
        <dbReference type="ChEBI" id="CHEBI:57595"/>
    </ligand>
</feature>
<dbReference type="NCBIfam" id="TIGR00442">
    <property type="entry name" value="hisS"/>
    <property type="match status" value="1"/>
</dbReference>
<feature type="binding site" evidence="9">
    <location>
        <position position="110"/>
    </location>
    <ligand>
        <name>L-histidine</name>
        <dbReference type="ChEBI" id="CHEBI:57595"/>
    </ligand>
</feature>
<dbReference type="GO" id="GO:0005524">
    <property type="term" value="F:ATP binding"/>
    <property type="evidence" value="ECO:0007669"/>
    <property type="project" value="UniProtKB-UniRule"/>
</dbReference>
<accession>A0A523QLJ0</accession>
<keyword evidence="3 8" id="KW-0547">Nucleotide-binding</keyword>
<evidence type="ECO:0000256" key="1">
    <source>
        <dbReference type="ARBA" id="ARBA00008226"/>
    </source>
</evidence>
<evidence type="ECO:0000256" key="5">
    <source>
        <dbReference type="ARBA" id="ARBA00022917"/>
    </source>
</evidence>
<sequence>MIHSPRGVEDILPRRSSFYQWVEREASFLFSRYGYEEIRTPTFEETNLFLRSIGGETDAGKNMYTFQDKKGRSLSLRPEATASIIRAYIQHKLYRQEDLWRVYYLGSMFRYERPQRGRLREFHQIGVEAIGQASPWVDVELIEMVVRFFKGLSLPRFYIRLNSIGCRSCRAGYEEKLKEYLKLHLDSLCPVCRERCEVNTLRVLDCKSDECQPIIKKAPGIEEYLCEACFSHFEEVRRGLEDLGVQFTVDSHLVRGLDYYTRTIFETISCDLGAQDAVCGGGRYDDLVEDLGGPATPAMGFSIGVERLLEALEKGGVESSPGKEGAVAYILTLDGRSQIKGYELASFMRSEGVKVELNMSQRGLSSQLKLVNRKKIRWTLILGEKEIEEGIVILRNMDSGKQEAIEWGRWDKLKGKLKA</sequence>
<evidence type="ECO:0000256" key="4">
    <source>
        <dbReference type="ARBA" id="ARBA00022840"/>
    </source>
</evidence>
<dbReference type="EC" id="6.1.1.21" evidence="8"/>
<dbReference type="GO" id="GO:0006427">
    <property type="term" value="P:histidyl-tRNA aminoacylation"/>
    <property type="evidence" value="ECO:0007669"/>
    <property type="project" value="UniProtKB-UniRule"/>
</dbReference>
<dbReference type="Pfam" id="PF03129">
    <property type="entry name" value="HGTP_anticodon"/>
    <property type="match status" value="1"/>
</dbReference>
<feature type="binding site" evidence="9">
    <location>
        <position position="255"/>
    </location>
    <ligand>
        <name>L-histidine</name>
        <dbReference type="ChEBI" id="CHEBI:57595"/>
    </ligand>
</feature>
<dbReference type="InterPro" id="IPR036621">
    <property type="entry name" value="Anticodon-bd_dom_sf"/>
</dbReference>
<dbReference type="Proteomes" id="UP000320781">
    <property type="component" value="Unassembled WGS sequence"/>
</dbReference>
<feature type="binding site" evidence="9">
    <location>
        <begin position="79"/>
        <end position="81"/>
    </location>
    <ligand>
        <name>L-histidine</name>
        <dbReference type="ChEBI" id="CHEBI:57595"/>
    </ligand>
</feature>
<comment type="similarity">
    <text evidence="1 8">Belongs to the class-II aminoacyl-tRNA synthetase family.</text>
</comment>
<dbReference type="PANTHER" id="PTHR43707:SF1">
    <property type="entry name" value="HISTIDINE--TRNA LIGASE, MITOCHONDRIAL-RELATED"/>
    <property type="match status" value="1"/>
</dbReference>
<keyword evidence="6 8" id="KW-0030">Aminoacyl-tRNA synthetase</keyword>
<comment type="subcellular location">
    <subcellularLocation>
        <location evidence="8">Cytoplasm</location>
    </subcellularLocation>
</comment>
<feature type="domain" description="Aminoacyl-transfer RNA synthetases class-II family profile" evidence="10">
    <location>
        <begin position="28"/>
        <end position="321"/>
    </location>
</feature>
<evidence type="ECO:0000256" key="2">
    <source>
        <dbReference type="ARBA" id="ARBA00022598"/>
    </source>
</evidence>
<keyword evidence="5 8" id="KW-0648">Protein biosynthesis</keyword>
<dbReference type="InterPro" id="IPR004516">
    <property type="entry name" value="HisRS/HisZ"/>
</dbReference>
<evidence type="ECO:0000259" key="10">
    <source>
        <dbReference type="PROSITE" id="PS50862"/>
    </source>
</evidence>
<dbReference type="GO" id="GO:0005737">
    <property type="term" value="C:cytoplasm"/>
    <property type="evidence" value="ECO:0007669"/>
    <property type="project" value="UniProtKB-SubCell"/>
</dbReference>
<proteinExistence type="inferred from homology"/>